<dbReference type="Proteomes" id="UP000031586">
    <property type="component" value="Unassembled WGS sequence"/>
</dbReference>
<dbReference type="AlphaFoldDB" id="A0A0C1ZAY5"/>
<evidence type="ECO:0000313" key="2">
    <source>
        <dbReference type="Proteomes" id="UP000031586"/>
    </source>
</evidence>
<reference evidence="1 2" key="1">
    <citation type="submission" date="2014-07" db="EMBL/GenBank/DDBJ databases">
        <title>Unique and conserved regions in Vibrio harveyi and related species in comparison with the shrimp pathogen Vibrio harveyi CAIM 1792.</title>
        <authorList>
            <person name="Espinoza-Valles I."/>
            <person name="Vora G."/>
            <person name="Leekitcharoenphon P."/>
            <person name="Ussery D."/>
            <person name="Hoj L."/>
            <person name="Gomez-Gil B."/>
        </authorList>
    </citation>
    <scope>NUCLEOTIDE SEQUENCE [LARGE SCALE GENOMIC DNA]</scope>
    <source>
        <strain evidence="2">CAIM 1854 / LMG 25443</strain>
    </source>
</reference>
<protein>
    <submittedName>
        <fullName evidence="1">Uncharacterized protein</fullName>
    </submittedName>
</protein>
<dbReference type="PATRIC" id="fig|1229493.5.peg.1146"/>
<name>A0A0C1ZAY5_9VIBR</name>
<proteinExistence type="predicted"/>
<organism evidence="1 2">
    <name type="scientific">Vibrio owensii CAIM 1854 = LMG 25443</name>
    <dbReference type="NCBI Taxonomy" id="1229493"/>
    <lineage>
        <taxon>Bacteria</taxon>
        <taxon>Pseudomonadati</taxon>
        <taxon>Pseudomonadota</taxon>
        <taxon>Gammaproteobacteria</taxon>
        <taxon>Vibrionales</taxon>
        <taxon>Vibrionaceae</taxon>
        <taxon>Vibrio</taxon>
    </lineage>
</organism>
<dbReference type="EMBL" id="JPRD01000015">
    <property type="protein sequence ID" value="KIF53304.1"/>
    <property type="molecule type" value="Genomic_DNA"/>
</dbReference>
<evidence type="ECO:0000313" key="1">
    <source>
        <dbReference type="EMBL" id="KIF53304.1"/>
    </source>
</evidence>
<sequence length="74" mass="8368">MKVSQQVIDAMEAKGFVMVEGVAILNDTVVAEMKLPYEHTRQLVLNSHQAVSVFNNECSDRFAIFRPRAEVMVK</sequence>
<dbReference type="RefSeq" id="WP_020194500.1">
    <property type="nucleotide sequence ID" value="NZ_BAOH01000005.1"/>
</dbReference>
<gene>
    <name evidence="1" type="ORF">H735_10295</name>
</gene>
<accession>A0A0C1ZAY5</accession>
<comment type="caution">
    <text evidence="1">The sequence shown here is derived from an EMBL/GenBank/DDBJ whole genome shotgun (WGS) entry which is preliminary data.</text>
</comment>